<accession>A0A4Y7TW79</accession>
<evidence type="ECO:0000313" key="2">
    <source>
        <dbReference type="Proteomes" id="UP000298030"/>
    </source>
</evidence>
<name>A0A4Y7TW79_COPMI</name>
<keyword evidence="2" id="KW-1185">Reference proteome</keyword>
<evidence type="ECO:0000313" key="1">
    <source>
        <dbReference type="EMBL" id="TEB38138.1"/>
    </source>
</evidence>
<sequence>MERLLSAASPKVAEVLANEEYMQEVREVQARMKLCTRWEWGWGTSLRPAPSRRFRERSSTNRGGCQLMKLEAQMWVTVRSSVTPAEVGEGSQPEGRAWISTPFGIDWSLGSHRVYLLAELVVENWSSVDAHGNLSVPLHDDVKHPQRLRGRYNHSLPAVGRAPRMERSRIGGRGGGG</sequence>
<dbReference type="EMBL" id="QPFP01000003">
    <property type="protein sequence ID" value="TEB38138.1"/>
    <property type="molecule type" value="Genomic_DNA"/>
</dbReference>
<protein>
    <submittedName>
        <fullName evidence="1">Uncharacterized protein</fullName>
    </submittedName>
</protein>
<reference evidence="1 2" key="1">
    <citation type="journal article" date="2019" name="Nat. Ecol. Evol.">
        <title>Megaphylogeny resolves global patterns of mushroom evolution.</title>
        <authorList>
            <person name="Varga T."/>
            <person name="Krizsan K."/>
            <person name="Foldi C."/>
            <person name="Dima B."/>
            <person name="Sanchez-Garcia M."/>
            <person name="Sanchez-Ramirez S."/>
            <person name="Szollosi G.J."/>
            <person name="Szarkandi J.G."/>
            <person name="Papp V."/>
            <person name="Albert L."/>
            <person name="Andreopoulos W."/>
            <person name="Angelini C."/>
            <person name="Antonin V."/>
            <person name="Barry K.W."/>
            <person name="Bougher N.L."/>
            <person name="Buchanan P."/>
            <person name="Buyck B."/>
            <person name="Bense V."/>
            <person name="Catcheside P."/>
            <person name="Chovatia M."/>
            <person name="Cooper J."/>
            <person name="Damon W."/>
            <person name="Desjardin D."/>
            <person name="Finy P."/>
            <person name="Geml J."/>
            <person name="Haridas S."/>
            <person name="Hughes K."/>
            <person name="Justo A."/>
            <person name="Karasinski D."/>
            <person name="Kautmanova I."/>
            <person name="Kiss B."/>
            <person name="Kocsube S."/>
            <person name="Kotiranta H."/>
            <person name="LaButti K.M."/>
            <person name="Lechner B.E."/>
            <person name="Liimatainen K."/>
            <person name="Lipzen A."/>
            <person name="Lukacs Z."/>
            <person name="Mihaltcheva S."/>
            <person name="Morgado L.N."/>
            <person name="Niskanen T."/>
            <person name="Noordeloos M.E."/>
            <person name="Ohm R.A."/>
            <person name="Ortiz-Santana B."/>
            <person name="Ovrebo C."/>
            <person name="Racz N."/>
            <person name="Riley R."/>
            <person name="Savchenko A."/>
            <person name="Shiryaev A."/>
            <person name="Soop K."/>
            <person name="Spirin V."/>
            <person name="Szebenyi C."/>
            <person name="Tomsovsky M."/>
            <person name="Tulloss R.E."/>
            <person name="Uehling J."/>
            <person name="Grigoriev I.V."/>
            <person name="Vagvolgyi C."/>
            <person name="Papp T."/>
            <person name="Martin F.M."/>
            <person name="Miettinen O."/>
            <person name="Hibbett D.S."/>
            <person name="Nagy L.G."/>
        </authorList>
    </citation>
    <scope>NUCLEOTIDE SEQUENCE [LARGE SCALE GENOMIC DNA]</scope>
    <source>
        <strain evidence="1 2">FP101781</strain>
    </source>
</reference>
<gene>
    <name evidence="1" type="ORF">FA13DRAFT_1705150</name>
</gene>
<dbReference type="AlphaFoldDB" id="A0A4Y7TW79"/>
<organism evidence="1 2">
    <name type="scientific">Coprinellus micaceus</name>
    <name type="common">Glistening ink-cap mushroom</name>
    <name type="synonym">Coprinus micaceus</name>
    <dbReference type="NCBI Taxonomy" id="71717"/>
    <lineage>
        <taxon>Eukaryota</taxon>
        <taxon>Fungi</taxon>
        <taxon>Dikarya</taxon>
        <taxon>Basidiomycota</taxon>
        <taxon>Agaricomycotina</taxon>
        <taxon>Agaricomycetes</taxon>
        <taxon>Agaricomycetidae</taxon>
        <taxon>Agaricales</taxon>
        <taxon>Agaricineae</taxon>
        <taxon>Psathyrellaceae</taxon>
        <taxon>Coprinellus</taxon>
    </lineage>
</organism>
<dbReference type="Proteomes" id="UP000298030">
    <property type="component" value="Unassembled WGS sequence"/>
</dbReference>
<proteinExistence type="predicted"/>
<comment type="caution">
    <text evidence="1">The sequence shown here is derived from an EMBL/GenBank/DDBJ whole genome shotgun (WGS) entry which is preliminary data.</text>
</comment>